<dbReference type="Proteomes" id="UP000595140">
    <property type="component" value="Unassembled WGS sequence"/>
</dbReference>
<protein>
    <submittedName>
        <fullName evidence="1">Uncharacterized protein</fullName>
    </submittedName>
</protein>
<dbReference type="PANTHER" id="PTHR47481">
    <property type="match status" value="1"/>
</dbReference>
<dbReference type="EMBL" id="OOIL02000560">
    <property type="protein sequence ID" value="VFQ66882.1"/>
    <property type="molecule type" value="Genomic_DNA"/>
</dbReference>
<proteinExistence type="predicted"/>
<gene>
    <name evidence="1" type="ORF">CCAM_LOCUS8658</name>
</gene>
<reference evidence="1 2" key="1">
    <citation type="submission" date="2018-04" db="EMBL/GenBank/DDBJ databases">
        <authorList>
            <person name="Vogel A."/>
        </authorList>
    </citation>
    <scope>NUCLEOTIDE SEQUENCE [LARGE SCALE GENOMIC DNA]</scope>
</reference>
<dbReference type="PANTHER" id="PTHR47481:SF21">
    <property type="entry name" value="BASIC-LEUCINE ZIPPER TRANSCRIPTION FACTOR Q-RELATED"/>
    <property type="match status" value="1"/>
</dbReference>
<organism evidence="1 2">
    <name type="scientific">Cuscuta campestris</name>
    <dbReference type="NCBI Taxonomy" id="132261"/>
    <lineage>
        <taxon>Eukaryota</taxon>
        <taxon>Viridiplantae</taxon>
        <taxon>Streptophyta</taxon>
        <taxon>Embryophyta</taxon>
        <taxon>Tracheophyta</taxon>
        <taxon>Spermatophyta</taxon>
        <taxon>Magnoliopsida</taxon>
        <taxon>eudicotyledons</taxon>
        <taxon>Gunneridae</taxon>
        <taxon>Pentapetalae</taxon>
        <taxon>asterids</taxon>
        <taxon>lamiids</taxon>
        <taxon>Solanales</taxon>
        <taxon>Convolvulaceae</taxon>
        <taxon>Cuscuteae</taxon>
        <taxon>Cuscuta</taxon>
        <taxon>Cuscuta subgen. Grammica</taxon>
        <taxon>Cuscuta sect. Cleistogrammica</taxon>
    </lineage>
</organism>
<keyword evidence="2" id="KW-1185">Reference proteome</keyword>
<evidence type="ECO:0000313" key="1">
    <source>
        <dbReference type="EMBL" id="VFQ66882.1"/>
    </source>
</evidence>
<dbReference type="OrthoDB" id="1845088at2759"/>
<sequence>MATSTTDPMDQLPTGLKLFVRNLQSLTPAKLDDTNYPSWSATVQANLSAHRLLEYVDGTKEIPPPFIPDEKAPADKGAPTLKPNPAHEVWKIIDAQIRACLLAVVSPTVQAHIHSLPTSAEIWSHLQQRYNSLSRTHIFQLKDKLHNLRKGTESMQKFLDQVLGIVNSLKLAHEVLSEHDIILCVLRGLPAEYASLKQNVRTNIGHLTFNQVSAWLLSEELNVQIEQKLHLEAVAVVDQTEAEEAPFLETEEDGRDCPPAVVMIDGKTAARVSVWKATEDGVVLVGDSLSTNFVGSLAMLCGTVGIAMMSLTLVPHRHTTLNNLLNPIQTGIWILGQTLMSLLTYHGYSILFHIRAPILSPLLEVIPFPSLTQAQAECFLSGLTFFRILSDYKSLKVAMVVTSSSIIASLDPDAIEDDALFTFSLSLQMGHVCSGGVRMSSSSSVSNIDVQRASDPPGLLLSPDSDVLVRFVWETSLGTGAHFGCANNISHALMCGKDVLYRSWYVSKVLFKTSSSLAQLCRVRATELCISANLLTFAFKSQYLEKMVSTLR</sequence>
<name>A0A484KXG3_9ASTE</name>
<dbReference type="AlphaFoldDB" id="A0A484KXG3"/>
<dbReference type="Pfam" id="PF14223">
    <property type="entry name" value="Retrotran_gag_2"/>
    <property type="match status" value="1"/>
</dbReference>
<evidence type="ECO:0000313" key="2">
    <source>
        <dbReference type="Proteomes" id="UP000595140"/>
    </source>
</evidence>
<accession>A0A484KXG3</accession>